<dbReference type="EMBL" id="BOOR01000050">
    <property type="protein sequence ID" value="GII57348.1"/>
    <property type="molecule type" value="Genomic_DNA"/>
</dbReference>
<dbReference type="SUPFAM" id="SSF46785">
    <property type="entry name" value="Winged helix' DNA-binding domain"/>
    <property type="match status" value="1"/>
</dbReference>
<dbReference type="PROSITE" id="PS01117">
    <property type="entry name" value="HTH_MARR_1"/>
    <property type="match status" value="1"/>
</dbReference>
<dbReference type="GO" id="GO:0003677">
    <property type="term" value="F:DNA binding"/>
    <property type="evidence" value="ECO:0007669"/>
    <property type="project" value="UniProtKB-KW"/>
</dbReference>
<dbReference type="SMART" id="SM00347">
    <property type="entry name" value="HTH_MARR"/>
    <property type="match status" value="1"/>
</dbReference>
<comment type="caution">
    <text evidence="5">The sequence shown here is derived from an EMBL/GenBank/DDBJ whole genome shotgun (WGS) entry which is preliminary data.</text>
</comment>
<dbReference type="PANTHER" id="PTHR39515">
    <property type="entry name" value="CONSERVED PROTEIN"/>
    <property type="match status" value="1"/>
</dbReference>
<organism evidence="5 6">
    <name type="scientific">Planotetraspora thailandica</name>
    <dbReference type="NCBI Taxonomy" id="487172"/>
    <lineage>
        <taxon>Bacteria</taxon>
        <taxon>Bacillati</taxon>
        <taxon>Actinomycetota</taxon>
        <taxon>Actinomycetes</taxon>
        <taxon>Streptosporangiales</taxon>
        <taxon>Streptosporangiaceae</taxon>
        <taxon>Planotetraspora</taxon>
    </lineage>
</organism>
<sequence>MQRAKAREVAAAMLMSVSLLKRRIRDITGDGTLTSPELRVLSRLDRAGPATTADLARREQITPQAMGATVALLEGRGFVARSPDPQDGRRVILTPTKEGEHALHSGRSALADRFTDTLLAAFDDDEIEVLRAAAPLIERLAEQM</sequence>
<accession>A0A8J3XZB9</accession>
<dbReference type="InterPro" id="IPR023187">
    <property type="entry name" value="Tscrpt_reg_MarR-type_CS"/>
</dbReference>
<evidence type="ECO:0000259" key="4">
    <source>
        <dbReference type="PROSITE" id="PS50995"/>
    </source>
</evidence>
<dbReference type="Gene3D" id="1.10.10.10">
    <property type="entry name" value="Winged helix-like DNA-binding domain superfamily/Winged helix DNA-binding domain"/>
    <property type="match status" value="1"/>
</dbReference>
<reference evidence="5" key="1">
    <citation type="submission" date="2021-01" db="EMBL/GenBank/DDBJ databases">
        <title>Whole genome shotgun sequence of Planotetraspora thailandica NBRC 104271.</title>
        <authorList>
            <person name="Komaki H."/>
            <person name="Tamura T."/>
        </authorList>
    </citation>
    <scope>NUCLEOTIDE SEQUENCE</scope>
    <source>
        <strain evidence="5">NBRC 104271</strain>
    </source>
</reference>
<dbReference type="Proteomes" id="UP000605992">
    <property type="component" value="Unassembled WGS sequence"/>
</dbReference>
<keyword evidence="2" id="KW-0238">DNA-binding</keyword>
<protein>
    <submittedName>
        <fullName evidence="5">MarR family transcriptional regulator</fullName>
    </submittedName>
</protein>
<dbReference type="AlphaFoldDB" id="A0A8J3XZB9"/>
<dbReference type="Pfam" id="PF01047">
    <property type="entry name" value="MarR"/>
    <property type="match status" value="1"/>
</dbReference>
<evidence type="ECO:0000256" key="1">
    <source>
        <dbReference type="ARBA" id="ARBA00023015"/>
    </source>
</evidence>
<evidence type="ECO:0000256" key="3">
    <source>
        <dbReference type="ARBA" id="ARBA00023163"/>
    </source>
</evidence>
<evidence type="ECO:0000256" key="2">
    <source>
        <dbReference type="ARBA" id="ARBA00023125"/>
    </source>
</evidence>
<feature type="domain" description="HTH marR-type" evidence="4">
    <location>
        <begin position="6"/>
        <end position="139"/>
    </location>
</feature>
<evidence type="ECO:0000313" key="6">
    <source>
        <dbReference type="Proteomes" id="UP000605992"/>
    </source>
</evidence>
<dbReference type="RefSeq" id="WP_203947477.1">
    <property type="nucleotide sequence ID" value="NZ_BOOR01000050.1"/>
</dbReference>
<name>A0A8J3XZB9_9ACTN</name>
<keyword evidence="6" id="KW-1185">Reference proteome</keyword>
<dbReference type="InterPro" id="IPR036388">
    <property type="entry name" value="WH-like_DNA-bd_sf"/>
</dbReference>
<evidence type="ECO:0000313" key="5">
    <source>
        <dbReference type="EMBL" id="GII57348.1"/>
    </source>
</evidence>
<dbReference type="InterPro" id="IPR036390">
    <property type="entry name" value="WH_DNA-bd_sf"/>
</dbReference>
<proteinExistence type="predicted"/>
<dbReference type="GO" id="GO:0003700">
    <property type="term" value="F:DNA-binding transcription factor activity"/>
    <property type="evidence" value="ECO:0007669"/>
    <property type="project" value="InterPro"/>
</dbReference>
<dbReference type="InterPro" id="IPR000835">
    <property type="entry name" value="HTH_MarR-typ"/>
</dbReference>
<keyword evidence="1" id="KW-0805">Transcription regulation</keyword>
<keyword evidence="3" id="KW-0804">Transcription</keyword>
<dbReference type="PROSITE" id="PS50995">
    <property type="entry name" value="HTH_MARR_2"/>
    <property type="match status" value="1"/>
</dbReference>
<dbReference type="PANTHER" id="PTHR39515:SF2">
    <property type="entry name" value="HTH-TYPE TRANSCRIPTIONAL REGULATOR RV0880"/>
    <property type="match status" value="1"/>
</dbReference>
<gene>
    <name evidence="5" type="ORF">Pth03_57370</name>
</gene>
<dbReference type="InterPro" id="IPR052526">
    <property type="entry name" value="HTH-type_Bedaq_tolerance"/>
</dbReference>